<evidence type="ECO:0000313" key="1">
    <source>
        <dbReference type="EMBL" id="MBX61261.1"/>
    </source>
</evidence>
<accession>A0A2P2Q2P8</accession>
<sequence>MVGVSINAVSNLKFAFCSPLVYIELHSLFRPMDLFFQQCCEHLSFLKNLSQ</sequence>
<dbReference type="AlphaFoldDB" id="A0A2P2Q2P8"/>
<reference evidence="1" key="1">
    <citation type="submission" date="2018-02" db="EMBL/GenBank/DDBJ databases">
        <title>Rhizophora mucronata_Transcriptome.</title>
        <authorList>
            <person name="Meera S.P."/>
            <person name="Sreeshan A."/>
            <person name="Augustine A."/>
        </authorList>
    </citation>
    <scope>NUCLEOTIDE SEQUENCE</scope>
    <source>
        <tissue evidence="1">Leaf</tissue>
    </source>
</reference>
<dbReference type="EMBL" id="GGEC01080777">
    <property type="protein sequence ID" value="MBX61261.1"/>
    <property type="molecule type" value="Transcribed_RNA"/>
</dbReference>
<name>A0A2P2Q2P8_RHIMU</name>
<protein>
    <submittedName>
        <fullName evidence="1">Uncharacterized protein</fullName>
    </submittedName>
</protein>
<proteinExistence type="predicted"/>
<organism evidence="1">
    <name type="scientific">Rhizophora mucronata</name>
    <name type="common">Asiatic mangrove</name>
    <dbReference type="NCBI Taxonomy" id="61149"/>
    <lineage>
        <taxon>Eukaryota</taxon>
        <taxon>Viridiplantae</taxon>
        <taxon>Streptophyta</taxon>
        <taxon>Embryophyta</taxon>
        <taxon>Tracheophyta</taxon>
        <taxon>Spermatophyta</taxon>
        <taxon>Magnoliopsida</taxon>
        <taxon>eudicotyledons</taxon>
        <taxon>Gunneridae</taxon>
        <taxon>Pentapetalae</taxon>
        <taxon>rosids</taxon>
        <taxon>fabids</taxon>
        <taxon>Malpighiales</taxon>
        <taxon>Rhizophoraceae</taxon>
        <taxon>Rhizophora</taxon>
    </lineage>
</organism>